<dbReference type="InterPro" id="IPR047149">
    <property type="entry name" value="KIF11-like"/>
</dbReference>
<dbReference type="PANTHER" id="PTHR47970">
    <property type="entry name" value="KINESIN-LIKE PROTEIN KIF11"/>
    <property type="match status" value="1"/>
</dbReference>
<feature type="coiled-coil region" evidence="14">
    <location>
        <begin position="372"/>
        <end position="443"/>
    </location>
</feature>
<keyword evidence="7 12" id="KW-0067">ATP-binding</keyword>
<dbReference type="InterPro" id="IPR001752">
    <property type="entry name" value="Kinesin_motor_dom"/>
</dbReference>
<protein>
    <recommendedName>
        <fullName evidence="13">Kinesin-like protein</fullName>
    </recommendedName>
</protein>
<evidence type="ECO:0000256" key="14">
    <source>
        <dbReference type="SAM" id="Coils"/>
    </source>
</evidence>
<feature type="region of interest" description="Disordered" evidence="15">
    <location>
        <begin position="33"/>
        <end position="52"/>
    </location>
</feature>
<evidence type="ECO:0000256" key="3">
    <source>
        <dbReference type="ARBA" id="ARBA00022618"/>
    </source>
</evidence>
<keyword evidence="11" id="KW-0131">Cell cycle</keyword>
<comment type="caution">
    <text evidence="17">The sequence shown here is derived from an EMBL/GenBank/DDBJ whole genome shotgun (WGS) entry which is preliminary data.</text>
</comment>
<dbReference type="InterPro" id="IPR019821">
    <property type="entry name" value="Kinesin_motor_CS"/>
</dbReference>
<dbReference type="GO" id="GO:0008574">
    <property type="term" value="F:plus-end-directed microtubule motor activity"/>
    <property type="evidence" value="ECO:0007669"/>
    <property type="project" value="TreeGrafter"/>
</dbReference>
<dbReference type="GO" id="GO:0051301">
    <property type="term" value="P:cell division"/>
    <property type="evidence" value="ECO:0007669"/>
    <property type="project" value="UniProtKB-KW"/>
</dbReference>
<evidence type="ECO:0000256" key="10">
    <source>
        <dbReference type="ARBA" id="ARBA00023212"/>
    </source>
</evidence>
<keyword evidence="4 13" id="KW-0493">Microtubule</keyword>
<organism evidence="17 18">
    <name type="scientific">Ambispora leptoticha</name>
    <dbReference type="NCBI Taxonomy" id="144679"/>
    <lineage>
        <taxon>Eukaryota</taxon>
        <taxon>Fungi</taxon>
        <taxon>Fungi incertae sedis</taxon>
        <taxon>Mucoromycota</taxon>
        <taxon>Glomeromycotina</taxon>
        <taxon>Glomeromycetes</taxon>
        <taxon>Archaeosporales</taxon>
        <taxon>Ambisporaceae</taxon>
        <taxon>Ambispora</taxon>
    </lineage>
</organism>
<keyword evidence="8 14" id="KW-0175">Coiled coil</keyword>
<comment type="subcellular location">
    <subcellularLocation>
        <location evidence="1">Cytoplasm</location>
        <location evidence="1">Cytoskeleton</location>
    </subcellularLocation>
</comment>
<comment type="similarity">
    <text evidence="12 13">Belongs to the TRAFAC class myosin-kinesin ATPase superfamily. Kinesin family.</text>
</comment>
<sequence>MNRNSLRVNAGLRKQEVKEANIQVAVRCRGINRRDSSKRKKESEFSVDPSRSQIKSLKEHGKTYTFDRVFGEKSTQADIFKEIVAPMLVEVLSGYNCSILAYGMTGTGKTYTMEGGDPSTVPIIVNNCPSQDAGIIPRTLIELFNSLSKFSEYSVKLSFIELYNEQPRDLLSTENNPEQIKIYDDSRKGGVVIQNLEEVLLKDAMHGINILKQGSERRRKAVTNYNARSSRSHCVFTITIHIKETTTEGEELLKVGKFNLVDLAGSENIGRSGAEDGHAKEAGSINKSLLTLGRVIDKLVSDSAHVPYRDSNLTRILQDSLGGRTKTCIIATISPSRNSYDETLSTLEYAHRAKQIKNKPEINQKLTKMVLLKEYVDQIERLKADLQAARERNGIFLTPESWRATQDEIQDLKTQSKDLQDNIKQYQKEIHELNDKIGHMELIEISNRKAVAEFQGTFLSLASGLEAAISKSKTMDLELNEAMHNQLYTFSDQAQKNLIDSQKYIDIGFDQLDKRRQEIEQLSTDQNKAYRELYDEQTRLFLGYRDANLEAQNKLNSSFENILQGLRQVLDNHFSKINACHDKVNEEMASLMTTTQSHVEAQDNTIKLLQNVLMDTITSQQKRRELFYSEITNKIKTSKTIETTTSLNREHLSALERSYELTKSHLTSLEQEPNEELKTKIESIQTGVKSHNELSITAANSVLDALTSTNDSADKTLERLGQEHSKSLGIFSNDIEKMYSDMRVPLANIQDGLQNSLIPFEEMTREKANKTQRVYDDAISYMQKARNEVNILLTEKVKSEVSRKRTNSRVPLPISATFKRQKIDNDDAISDL</sequence>
<evidence type="ECO:0000256" key="13">
    <source>
        <dbReference type="RuleBase" id="RU000394"/>
    </source>
</evidence>
<keyword evidence="5 12" id="KW-0547">Nucleotide-binding</keyword>
<evidence type="ECO:0000256" key="9">
    <source>
        <dbReference type="ARBA" id="ARBA00023175"/>
    </source>
</evidence>
<dbReference type="InterPro" id="IPR036961">
    <property type="entry name" value="Kinesin_motor_dom_sf"/>
</dbReference>
<name>A0A9N8ZVC3_9GLOM</name>
<evidence type="ECO:0000256" key="12">
    <source>
        <dbReference type="PROSITE-ProRule" id="PRU00283"/>
    </source>
</evidence>
<evidence type="ECO:0000256" key="7">
    <source>
        <dbReference type="ARBA" id="ARBA00022840"/>
    </source>
</evidence>
<dbReference type="GO" id="GO:0005876">
    <property type="term" value="C:spindle microtubule"/>
    <property type="evidence" value="ECO:0007669"/>
    <property type="project" value="TreeGrafter"/>
</dbReference>
<evidence type="ECO:0000256" key="6">
    <source>
        <dbReference type="ARBA" id="ARBA00022776"/>
    </source>
</evidence>
<evidence type="ECO:0000256" key="5">
    <source>
        <dbReference type="ARBA" id="ARBA00022741"/>
    </source>
</evidence>
<dbReference type="Gene3D" id="3.40.850.10">
    <property type="entry name" value="Kinesin motor domain"/>
    <property type="match status" value="1"/>
</dbReference>
<proteinExistence type="inferred from homology"/>
<dbReference type="AlphaFoldDB" id="A0A9N8ZVC3"/>
<dbReference type="EMBL" id="CAJVPS010000777">
    <property type="protein sequence ID" value="CAG8508526.1"/>
    <property type="molecule type" value="Genomic_DNA"/>
</dbReference>
<dbReference type="Pfam" id="PF00225">
    <property type="entry name" value="Kinesin"/>
    <property type="match status" value="1"/>
</dbReference>
<dbReference type="GO" id="GO:0007018">
    <property type="term" value="P:microtubule-based movement"/>
    <property type="evidence" value="ECO:0007669"/>
    <property type="project" value="InterPro"/>
</dbReference>
<keyword evidence="9 12" id="KW-0505">Motor protein</keyword>
<dbReference type="InterPro" id="IPR027417">
    <property type="entry name" value="P-loop_NTPase"/>
</dbReference>
<evidence type="ECO:0000313" key="17">
    <source>
        <dbReference type="EMBL" id="CAG8508526.1"/>
    </source>
</evidence>
<feature type="domain" description="Kinesin motor" evidence="16">
    <location>
        <begin position="21"/>
        <end position="356"/>
    </location>
</feature>
<dbReference type="OrthoDB" id="3176171at2759"/>
<dbReference type="SMART" id="SM00129">
    <property type="entry name" value="KISc"/>
    <property type="match status" value="1"/>
</dbReference>
<gene>
    <name evidence="17" type="ORF">ALEPTO_LOCUS3852</name>
</gene>
<dbReference type="PRINTS" id="PR00380">
    <property type="entry name" value="KINESINHEAVY"/>
</dbReference>
<evidence type="ECO:0000256" key="1">
    <source>
        <dbReference type="ARBA" id="ARBA00004245"/>
    </source>
</evidence>
<evidence type="ECO:0000256" key="4">
    <source>
        <dbReference type="ARBA" id="ARBA00022701"/>
    </source>
</evidence>
<reference evidence="17" key="1">
    <citation type="submission" date="2021-06" db="EMBL/GenBank/DDBJ databases">
        <authorList>
            <person name="Kallberg Y."/>
            <person name="Tangrot J."/>
            <person name="Rosling A."/>
        </authorList>
    </citation>
    <scope>NUCLEOTIDE SEQUENCE</scope>
    <source>
        <strain evidence="17">FL130A</strain>
    </source>
</reference>
<keyword evidence="18" id="KW-1185">Reference proteome</keyword>
<dbReference type="FunFam" id="3.40.850.10:FF:000051">
    <property type="entry name" value="Kinesin-like protein bimC"/>
    <property type="match status" value="1"/>
</dbReference>
<evidence type="ECO:0000256" key="2">
    <source>
        <dbReference type="ARBA" id="ARBA00022490"/>
    </source>
</evidence>
<keyword evidence="2" id="KW-0963">Cytoplasm</keyword>
<dbReference type="GO" id="GO:0005524">
    <property type="term" value="F:ATP binding"/>
    <property type="evidence" value="ECO:0007669"/>
    <property type="project" value="UniProtKB-UniRule"/>
</dbReference>
<dbReference type="SUPFAM" id="SSF52540">
    <property type="entry name" value="P-loop containing nucleoside triphosphate hydrolases"/>
    <property type="match status" value="1"/>
</dbReference>
<dbReference type="GO" id="GO:0072686">
    <property type="term" value="C:mitotic spindle"/>
    <property type="evidence" value="ECO:0007669"/>
    <property type="project" value="TreeGrafter"/>
</dbReference>
<evidence type="ECO:0000313" key="18">
    <source>
        <dbReference type="Proteomes" id="UP000789508"/>
    </source>
</evidence>
<feature type="binding site" evidence="12">
    <location>
        <begin position="103"/>
        <end position="110"/>
    </location>
    <ligand>
        <name>ATP</name>
        <dbReference type="ChEBI" id="CHEBI:30616"/>
    </ligand>
</feature>
<evidence type="ECO:0000256" key="8">
    <source>
        <dbReference type="ARBA" id="ARBA00023054"/>
    </source>
</evidence>
<evidence type="ECO:0000256" key="15">
    <source>
        <dbReference type="SAM" id="MobiDB-lite"/>
    </source>
</evidence>
<keyword evidence="6" id="KW-0498">Mitosis</keyword>
<keyword evidence="10" id="KW-0206">Cytoskeleton</keyword>
<dbReference type="PANTHER" id="PTHR47970:SF12">
    <property type="entry name" value="KINESIN FAMILY MEMBER 11"/>
    <property type="match status" value="1"/>
</dbReference>
<dbReference type="GO" id="GO:0000073">
    <property type="term" value="P:initial mitotic spindle pole body separation"/>
    <property type="evidence" value="ECO:0007669"/>
    <property type="project" value="UniProtKB-ARBA"/>
</dbReference>
<dbReference type="Proteomes" id="UP000789508">
    <property type="component" value="Unassembled WGS sequence"/>
</dbReference>
<dbReference type="PROSITE" id="PS50067">
    <property type="entry name" value="KINESIN_MOTOR_2"/>
    <property type="match status" value="1"/>
</dbReference>
<keyword evidence="3" id="KW-0132">Cell division</keyword>
<accession>A0A9N8ZVC3</accession>
<evidence type="ECO:0000256" key="11">
    <source>
        <dbReference type="ARBA" id="ARBA00023306"/>
    </source>
</evidence>
<evidence type="ECO:0000259" key="16">
    <source>
        <dbReference type="PROSITE" id="PS50067"/>
    </source>
</evidence>
<dbReference type="GO" id="GO:0008017">
    <property type="term" value="F:microtubule binding"/>
    <property type="evidence" value="ECO:0007669"/>
    <property type="project" value="InterPro"/>
</dbReference>
<dbReference type="PROSITE" id="PS00411">
    <property type="entry name" value="KINESIN_MOTOR_1"/>
    <property type="match status" value="1"/>
</dbReference>